<dbReference type="EMBL" id="OOIL02004034">
    <property type="protein sequence ID" value="VFQ90244.1"/>
    <property type="molecule type" value="Genomic_DNA"/>
</dbReference>
<feature type="compositionally biased region" description="Basic and acidic residues" evidence="1">
    <location>
        <begin position="17"/>
        <end position="27"/>
    </location>
</feature>
<sequence length="66" mass="7059">MDGGGETMTWRRRRSCSKHDFLPKESFRGGGDSMRSSKCLPGSSSGCSAGPTKGHSWPPDPGATMR</sequence>
<evidence type="ECO:0000313" key="3">
    <source>
        <dbReference type="Proteomes" id="UP000595140"/>
    </source>
</evidence>
<dbReference type="Proteomes" id="UP000595140">
    <property type="component" value="Unassembled WGS sequence"/>
</dbReference>
<keyword evidence="3" id="KW-1185">Reference proteome</keyword>
<protein>
    <submittedName>
        <fullName evidence="2">Uncharacterized protein</fullName>
    </submittedName>
</protein>
<feature type="region of interest" description="Disordered" evidence="1">
    <location>
        <begin position="1"/>
        <end position="66"/>
    </location>
</feature>
<organism evidence="2 3">
    <name type="scientific">Cuscuta campestris</name>
    <dbReference type="NCBI Taxonomy" id="132261"/>
    <lineage>
        <taxon>Eukaryota</taxon>
        <taxon>Viridiplantae</taxon>
        <taxon>Streptophyta</taxon>
        <taxon>Embryophyta</taxon>
        <taxon>Tracheophyta</taxon>
        <taxon>Spermatophyta</taxon>
        <taxon>Magnoliopsida</taxon>
        <taxon>eudicotyledons</taxon>
        <taxon>Gunneridae</taxon>
        <taxon>Pentapetalae</taxon>
        <taxon>asterids</taxon>
        <taxon>lamiids</taxon>
        <taxon>Solanales</taxon>
        <taxon>Convolvulaceae</taxon>
        <taxon>Cuscuteae</taxon>
        <taxon>Cuscuta</taxon>
        <taxon>Cuscuta subgen. Grammica</taxon>
        <taxon>Cuscuta sect. Cleistogrammica</taxon>
    </lineage>
</organism>
<gene>
    <name evidence="2" type="ORF">CCAM_LOCUS32020</name>
</gene>
<evidence type="ECO:0000256" key="1">
    <source>
        <dbReference type="SAM" id="MobiDB-lite"/>
    </source>
</evidence>
<dbReference type="AlphaFoldDB" id="A0A484MQL6"/>
<reference evidence="2 3" key="1">
    <citation type="submission" date="2018-04" db="EMBL/GenBank/DDBJ databases">
        <authorList>
            <person name="Vogel A."/>
        </authorList>
    </citation>
    <scope>NUCLEOTIDE SEQUENCE [LARGE SCALE GENOMIC DNA]</scope>
</reference>
<accession>A0A484MQL6</accession>
<evidence type="ECO:0000313" key="2">
    <source>
        <dbReference type="EMBL" id="VFQ90244.1"/>
    </source>
</evidence>
<name>A0A484MQL6_9ASTE</name>
<proteinExistence type="predicted"/>